<keyword evidence="4" id="KW-0378">Hydrolase</keyword>
<feature type="domain" description="NodB homology" evidence="3">
    <location>
        <begin position="82"/>
        <end position="311"/>
    </location>
</feature>
<dbReference type="PROSITE" id="PS51677">
    <property type="entry name" value="NODB"/>
    <property type="match status" value="1"/>
</dbReference>
<organism evidence="4 5">
    <name type="scientific">Marinobacter suaedae</name>
    <dbReference type="NCBI Taxonomy" id="3057675"/>
    <lineage>
        <taxon>Bacteria</taxon>
        <taxon>Pseudomonadati</taxon>
        <taxon>Pseudomonadota</taxon>
        <taxon>Gammaproteobacteria</taxon>
        <taxon>Pseudomonadales</taxon>
        <taxon>Marinobacteraceae</taxon>
        <taxon>Marinobacter</taxon>
    </lineage>
</organism>
<dbReference type="SUPFAM" id="SSF88713">
    <property type="entry name" value="Glycoside hydrolase/deacetylase"/>
    <property type="match status" value="1"/>
</dbReference>
<dbReference type="Pfam" id="PF01522">
    <property type="entry name" value="Polysacc_deac_1"/>
    <property type="match status" value="1"/>
</dbReference>
<dbReference type="PANTHER" id="PTHR34216">
    <property type="match status" value="1"/>
</dbReference>
<protein>
    <submittedName>
        <fullName evidence="4">Polysaccharide deacetylase family protein</fullName>
        <ecNumber evidence="4">3.-.-.-</ecNumber>
    </submittedName>
</protein>
<evidence type="ECO:0000313" key="4">
    <source>
        <dbReference type="EMBL" id="MDO3722532.1"/>
    </source>
</evidence>
<reference evidence="4" key="1">
    <citation type="submission" date="2023-07" db="EMBL/GenBank/DDBJ databases">
        <title>Marinobacter sp. chi1 genome sequencing and assembly.</title>
        <authorList>
            <person name="Park S."/>
        </authorList>
    </citation>
    <scope>NUCLEOTIDE SEQUENCE</scope>
    <source>
        <strain evidence="4">Chi1</strain>
    </source>
</reference>
<comment type="caution">
    <text evidence="4">The sequence shown here is derived from an EMBL/GenBank/DDBJ whole genome shotgun (WGS) entry which is preliminary data.</text>
</comment>
<dbReference type="GO" id="GO:0016787">
    <property type="term" value="F:hydrolase activity"/>
    <property type="evidence" value="ECO:0007669"/>
    <property type="project" value="UniProtKB-KW"/>
</dbReference>
<dbReference type="CDD" id="cd10973">
    <property type="entry name" value="CE4_DAC_u4_5s"/>
    <property type="match status" value="1"/>
</dbReference>
<accession>A0ABT8W2R9</accession>
<keyword evidence="5" id="KW-1185">Reference proteome</keyword>
<dbReference type="InterPro" id="IPR051398">
    <property type="entry name" value="Polysacch_Deacetylase"/>
</dbReference>
<evidence type="ECO:0000256" key="1">
    <source>
        <dbReference type="ARBA" id="ARBA00004613"/>
    </source>
</evidence>
<dbReference type="EMBL" id="JAUMIS010000002">
    <property type="protein sequence ID" value="MDO3722532.1"/>
    <property type="molecule type" value="Genomic_DNA"/>
</dbReference>
<dbReference type="InterPro" id="IPR011330">
    <property type="entry name" value="Glyco_hydro/deAcase_b/a-brl"/>
</dbReference>
<evidence type="ECO:0000256" key="2">
    <source>
        <dbReference type="ARBA" id="ARBA00022729"/>
    </source>
</evidence>
<proteinExistence type="predicted"/>
<dbReference type="PANTHER" id="PTHR34216:SF3">
    <property type="entry name" value="POLY-BETA-1,6-N-ACETYL-D-GLUCOSAMINE N-DEACETYLASE"/>
    <property type="match status" value="1"/>
</dbReference>
<name>A0ABT8W2R9_9GAMM</name>
<evidence type="ECO:0000313" key="5">
    <source>
        <dbReference type="Proteomes" id="UP001168640"/>
    </source>
</evidence>
<dbReference type="EC" id="3.-.-.-" evidence="4"/>
<dbReference type="Proteomes" id="UP001168640">
    <property type="component" value="Unassembled WGS sequence"/>
</dbReference>
<gene>
    <name evidence="4" type="ORF">QVZ43_12445</name>
</gene>
<keyword evidence="2" id="KW-0732">Signal</keyword>
<sequence length="343" mass="38126">MFFRLIHQFALFLAILLVPGYLSADLVVLQYHHVSDKTPPATSTSPSLFDAQMDMISRLGLEVVVLESGTQDALAGNLDEENRIALTFDDAYESVISNALPTLAEHNYPFTVFVNTQAIGSPGYLTWKQLEELAGNELVTLANHSADHGHLARRLDESMDGWKKRIEASLDQAQQALKTNVGTTASMFAYPYGEFDRALEQHIAERNWYGFGQHSGAIGPSSSPTRLPRFPMANAFGRLESLETKLLSRALPVSADQLPDSVIKSNPPHLSIRLSAGFSPKRLNCFGSGMGRIKVKVNDSSASIRAPQAFDTRRFRYNCTYPDGNGRYYWLSQPWLDLNQPED</sequence>
<comment type="subcellular location">
    <subcellularLocation>
        <location evidence="1">Secreted</location>
    </subcellularLocation>
</comment>
<evidence type="ECO:0000259" key="3">
    <source>
        <dbReference type="PROSITE" id="PS51677"/>
    </source>
</evidence>
<dbReference type="RefSeq" id="WP_302910187.1">
    <property type="nucleotide sequence ID" value="NZ_JAUMIS010000002.1"/>
</dbReference>
<dbReference type="InterPro" id="IPR002509">
    <property type="entry name" value="NODB_dom"/>
</dbReference>
<dbReference type="Gene3D" id="3.20.20.370">
    <property type="entry name" value="Glycoside hydrolase/deacetylase"/>
    <property type="match status" value="1"/>
</dbReference>